<feature type="region of interest" description="Disordered" evidence="1">
    <location>
        <begin position="71"/>
        <end position="104"/>
    </location>
</feature>
<evidence type="ECO:0000313" key="2">
    <source>
        <dbReference type="EMBL" id="MBA4635654.1"/>
    </source>
</evidence>
<accession>A0A7C8Z6V7</accession>
<feature type="compositionally biased region" description="Gly residues" evidence="1">
    <location>
        <begin position="33"/>
        <end position="49"/>
    </location>
</feature>
<dbReference type="AlphaFoldDB" id="A0A7C8Z6V7"/>
<reference evidence="2" key="2">
    <citation type="submission" date="2020-07" db="EMBL/GenBank/DDBJ databases">
        <authorList>
            <person name="Vera ALvarez R."/>
            <person name="Arias-Moreno D.M."/>
            <person name="Jimenez-Jacinto V."/>
            <person name="Jimenez-Bremont J.F."/>
            <person name="Swaminathan K."/>
            <person name="Moose S.P."/>
            <person name="Guerrero-Gonzalez M.L."/>
            <person name="Marino-Ramirez L."/>
            <person name="Landsman D."/>
            <person name="Rodriguez-Kessler M."/>
            <person name="Delgado-Sanchez P."/>
        </authorList>
    </citation>
    <scope>NUCLEOTIDE SEQUENCE</scope>
    <source>
        <tissue evidence="2">Cladode</tissue>
    </source>
</reference>
<evidence type="ECO:0000256" key="1">
    <source>
        <dbReference type="SAM" id="MobiDB-lite"/>
    </source>
</evidence>
<name>A0A7C8Z6V7_OPUST</name>
<proteinExistence type="predicted"/>
<sequence length="104" mass="11287">MVAVDGGWCRREQWPATICGGWRQKPSPKQGKTGDGGRAGTSDCGGSGDGSAAEALRRLEWAATNGRWLAADDGRRRQEEAEKKKQGGFIRTRDRGKEGKQRLG</sequence>
<organism evidence="2">
    <name type="scientific">Opuntia streptacantha</name>
    <name type="common">Prickly pear cactus</name>
    <name type="synonym">Opuntia cardona</name>
    <dbReference type="NCBI Taxonomy" id="393608"/>
    <lineage>
        <taxon>Eukaryota</taxon>
        <taxon>Viridiplantae</taxon>
        <taxon>Streptophyta</taxon>
        <taxon>Embryophyta</taxon>
        <taxon>Tracheophyta</taxon>
        <taxon>Spermatophyta</taxon>
        <taxon>Magnoliopsida</taxon>
        <taxon>eudicotyledons</taxon>
        <taxon>Gunneridae</taxon>
        <taxon>Pentapetalae</taxon>
        <taxon>Caryophyllales</taxon>
        <taxon>Cactineae</taxon>
        <taxon>Cactaceae</taxon>
        <taxon>Opuntioideae</taxon>
        <taxon>Opuntia</taxon>
    </lineage>
</organism>
<feature type="region of interest" description="Disordered" evidence="1">
    <location>
        <begin position="19"/>
        <end position="52"/>
    </location>
</feature>
<protein>
    <submittedName>
        <fullName evidence="2">Uncharacterized protein</fullName>
    </submittedName>
</protein>
<dbReference type="EMBL" id="GISG01096409">
    <property type="protein sequence ID" value="MBA4635654.1"/>
    <property type="molecule type" value="Transcribed_RNA"/>
</dbReference>
<reference evidence="2" key="1">
    <citation type="journal article" date="2013" name="J. Plant Res.">
        <title>Effect of fungi and light on seed germination of three Opuntia species from semiarid lands of central Mexico.</title>
        <authorList>
            <person name="Delgado-Sanchez P."/>
            <person name="Jimenez-Bremont J.F."/>
            <person name="Guerrero-Gonzalez Mde L."/>
            <person name="Flores J."/>
        </authorList>
    </citation>
    <scope>NUCLEOTIDE SEQUENCE</scope>
    <source>
        <tissue evidence="2">Cladode</tissue>
    </source>
</reference>